<reference evidence="2 3" key="1">
    <citation type="submission" date="2018-10" db="EMBL/GenBank/DDBJ databases">
        <title>Bacillus Keqinensis sp. nov., a moderately halophilic bacterium isolated from a saline-alkaline lake.</title>
        <authorList>
            <person name="Wang H."/>
        </authorList>
    </citation>
    <scope>NUCLEOTIDE SEQUENCE [LARGE SCALE GENOMIC DNA]</scope>
    <source>
        <strain evidence="2 3">KQ-3</strain>
    </source>
</reference>
<evidence type="ECO:0000313" key="2">
    <source>
        <dbReference type="EMBL" id="RNA66910.1"/>
    </source>
</evidence>
<gene>
    <name evidence="2" type="ORF">EBO34_17050</name>
</gene>
<dbReference type="AlphaFoldDB" id="A0A3M7TRC2"/>
<name>A0A3M7TRC2_9BACI</name>
<dbReference type="EMBL" id="RHIB01000003">
    <property type="protein sequence ID" value="RNA66910.1"/>
    <property type="molecule type" value="Genomic_DNA"/>
</dbReference>
<dbReference type="PANTHER" id="PTHR43135:SF3">
    <property type="entry name" value="ALPHA-D-RIBOSE 1-METHYLPHOSPHONATE 5-TRIPHOSPHATE DIPHOSPHATASE"/>
    <property type="match status" value="1"/>
</dbReference>
<dbReference type="InterPro" id="IPR011059">
    <property type="entry name" value="Metal-dep_hydrolase_composite"/>
</dbReference>
<dbReference type="Proteomes" id="UP000278746">
    <property type="component" value="Unassembled WGS sequence"/>
</dbReference>
<dbReference type="InterPro" id="IPR051781">
    <property type="entry name" value="Metallo-dep_Hydrolase"/>
</dbReference>
<dbReference type="Gene3D" id="3.30.110.90">
    <property type="entry name" value="Amidohydrolase"/>
    <property type="match status" value="1"/>
</dbReference>
<comment type="caution">
    <text evidence="2">The sequence shown here is derived from an EMBL/GenBank/DDBJ whole genome shotgun (WGS) entry which is preliminary data.</text>
</comment>
<proteinExistence type="predicted"/>
<accession>A0A3M7TRC2</accession>
<dbReference type="Gene3D" id="3.40.50.10910">
    <property type="entry name" value="Amidohydrolase"/>
    <property type="match status" value="1"/>
</dbReference>
<dbReference type="InterPro" id="IPR006680">
    <property type="entry name" value="Amidohydro-rel"/>
</dbReference>
<dbReference type="Gene3D" id="1.20.58.520">
    <property type="entry name" value="Amidohydrolase"/>
    <property type="match status" value="1"/>
</dbReference>
<sequence length="432" mass="48478">MGYLLKNVSIIDVESEKVIHGSIEIQGERITQIFHGEVSRKYEETYDMQGKFAIPGLMDMHCHIKEGFAPHFVASGVTAVRNTAGNVIELDDLIHAENDAPTPCVYSADRMIDGAPGLWGPTGIANFVTEDPEEGREEVRRQVREGAQFIKVYGLLSKPVMKAVVEEANKYNLEVSCDLIHSTISALEAAELGVTWFEHASGIVQAMYPGWHMQAEGFDIDWENINQDKIDDVCEKLLAYNVKLCPTLTVFDQIQLLPDSWDPENEITQTCGLTEHWKELARHEKMYKEHMGFLTNSIKRIARTYHDLGGTVVAGTDSPAGVWTFPGMGLHRELELFVEMGLTEMEALQAATNKAARSISLEQVGVIKENYLADLVILEKNPLDNIENTKEIFKIIKGGKIYDQKAILEAVPSKEYLEKKSKEFEKKFTVVS</sequence>
<dbReference type="Pfam" id="PF01979">
    <property type="entry name" value="Amidohydro_1"/>
    <property type="match status" value="1"/>
</dbReference>
<dbReference type="PANTHER" id="PTHR43135">
    <property type="entry name" value="ALPHA-D-RIBOSE 1-METHYLPHOSPHONATE 5-TRIPHOSPHATE DIPHOSPHATASE"/>
    <property type="match status" value="1"/>
</dbReference>
<dbReference type="SUPFAM" id="SSF51338">
    <property type="entry name" value="Composite domain of metallo-dependent hydrolases"/>
    <property type="match status" value="1"/>
</dbReference>
<organism evidence="2 3">
    <name type="scientific">Alteribacter keqinensis</name>
    <dbReference type="NCBI Taxonomy" id="2483800"/>
    <lineage>
        <taxon>Bacteria</taxon>
        <taxon>Bacillati</taxon>
        <taxon>Bacillota</taxon>
        <taxon>Bacilli</taxon>
        <taxon>Bacillales</taxon>
        <taxon>Bacillaceae</taxon>
        <taxon>Alteribacter</taxon>
    </lineage>
</organism>
<dbReference type="OrthoDB" id="9797498at2"/>
<dbReference type="Gene3D" id="2.30.40.10">
    <property type="entry name" value="Urease, subunit C, domain 1"/>
    <property type="match status" value="1"/>
</dbReference>
<evidence type="ECO:0000259" key="1">
    <source>
        <dbReference type="Pfam" id="PF01979"/>
    </source>
</evidence>
<dbReference type="SUPFAM" id="SSF51556">
    <property type="entry name" value="Metallo-dependent hydrolases"/>
    <property type="match status" value="1"/>
</dbReference>
<dbReference type="InterPro" id="IPR032466">
    <property type="entry name" value="Metal_Hydrolase"/>
</dbReference>
<protein>
    <submittedName>
        <fullName evidence="2">Imidazolonepropionase</fullName>
    </submittedName>
</protein>
<dbReference type="GO" id="GO:0016810">
    <property type="term" value="F:hydrolase activity, acting on carbon-nitrogen (but not peptide) bonds"/>
    <property type="evidence" value="ECO:0007669"/>
    <property type="project" value="InterPro"/>
</dbReference>
<dbReference type="RefSeq" id="WP_122900822.1">
    <property type="nucleotide sequence ID" value="NZ_RHIB01000003.1"/>
</dbReference>
<evidence type="ECO:0000313" key="3">
    <source>
        <dbReference type="Proteomes" id="UP000278746"/>
    </source>
</evidence>
<keyword evidence="3" id="KW-1185">Reference proteome</keyword>
<feature type="domain" description="Amidohydrolase-related" evidence="1">
    <location>
        <begin position="53"/>
        <end position="400"/>
    </location>
</feature>